<dbReference type="PANTHER" id="PTHR11136">
    <property type="entry name" value="FOLYLPOLYGLUTAMATE SYNTHASE-RELATED"/>
    <property type="match status" value="1"/>
</dbReference>
<dbReference type="Gene3D" id="3.90.190.20">
    <property type="entry name" value="Mur ligase, C-terminal domain"/>
    <property type="match status" value="1"/>
</dbReference>
<evidence type="ECO:0000256" key="8">
    <source>
        <dbReference type="ARBA" id="ARBA00013025"/>
    </source>
</evidence>
<evidence type="ECO:0000256" key="3">
    <source>
        <dbReference type="ARBA" id="ARBA00004763"/>
    </source>
</evidence>
<keyword evidence="9" id="KW-0436">Ligase</keyword>
<evidence type="ECO:0000256" key="5">
    <source>
        <dbReference type="ARBA" id="ARBA00008276"/>
    </source>
</evidence>
<evidence type="ECO:0000256" key="9">
    <source>
        <dbReference type="ARBA" id="ARBA00022598"/>
    </source>
</evidence>
<dbReference type="AlphaFoldDB" id="A0A8T4L2P2"/>
<evidence type="ECO:0000256" key="14">
    <source>
        <dbReference type="ARBA" id="ARBA00022909"/>
    </source>
</evidence>
<comment type="pathway">
    <text evidence="4">Cofactor biosynthesis; tetrahydrofolylpolyglutamate biosynthesis.</text>
</comment>
<dbReference type="SUPFAM" id="SSF53244">
    <property type="entry name" value="MurD-like peptide ligases, peptide-binding domain"/>
    <property type="match status" value="1"/>
</dbReference>
<evidence type="ECO:0000256" key="1">
    <source>
        <dbReference type="ARBA" id="ARBA00000012"/>
    </source>
</evidence>
<keyword evidence="14" id="KW-0289">Folate biosynthesis</keyword>
<comment type="similarity">
    <text evidence="17">In the N-terminal section; belongs to the folylpolyglutamate synthase family.</text>
</comment>
<dbReference type="GO" id="GO:0004156">
    <property type="term" value="F:dihydropteroate synthase activity"/>
    <property type="evidence" value="ECO:0007669"/>
    <property type="project" value="UniProtKB-EC"/>
</dbReference>
<comment type="pathway">
    <text evidence="3">Cofactor biosynthesis; tetrahydrofolate biosynthesis; 7,8-dihydrofolate from 2-amino-4-hydroxy-6-hydroxymethyl-7,8-dihydropteridine diphosphate and 4-aminobenzoate: step 1/2.</text>
</comment>
<feature type="domain" description="Mur ligase central" evidence="20">
    <location>
        <begin position="44"/>
        <end position="267"/>
    </location>
</feature>
<dbReference type="GO" id="GO:0005524">
    <property type="term" value="F:ATP binding"/>
    <property type="evidence" value="ECO:0007669"/>
    <property type="project" value="UniProtKB-KW"/>
</dbReference>
<evidence type="ECO:0000256" key="6">
    <source>
        <dbReference type="ARBA" id="ARBA00009951"/>
    </source>
</evidence>
<dbReference type="InterPro" id="IPR001645">
    <property type="entry name" value="Folylpolyglutamate_synth"/>
</dbReference>
<dbReference type="GO" id="GO:0004326">
    <property type="term" value="F:tetrahydrofolylpolyglutamate synthase activity"/>
    <property type="evidence" value="ECO:0007669"/>
    <property type="project" value="UniProtKB-EC"/>
</dbReference>
<protein>
    <recommendedName>
        <fullName evidence="18">Probable bifunctional folylpolyglutamate synthase/dihydropteroate synthase</fullName>
        <ecNumber evidence="7">2.5.1.15</ecNumber>
        <ecNumber evidence="8">6.3.2.17</ecNumber>
    </recommendedName>
</protein>
<keyword evidence="12" id="KW-0067">ATP-binding</keyword>
<dbReference type="EMBL" id="JAGVWC010000004">
    <property type="protein sequence ID" value="MBS3061021.1"/>
    <property type="molecule type" value="Genomic_DNA"/>
</dbReference>
<dbReference type="EC" id="2.5.1.15" evidence="7"/>
<accession>A0A8T4L2P2</accession>
<evidence type="ECO:0000256" key="17">
    <source>
        <dbReference type="ARBA" id="ARBA00060901"/>
    </source>
</evidence>
<dbReference type="InterPro" id="IPR036565">
    <property type="entry name" value="Mur-like_cat_sf"/>
</dbReference>
<comment type="function">
    <text evidence="16">Can complement an H.volcanii mutant strain that is thymidine auxotroph because it lacks the two dihydrofolate reductase genes encoded by hdrA and hdrB.</text>
</comment>
<dbReference type="InterPro" id="IPR013221">
    <property type="entry name" value="Mur_ligase_cen"/>
</dbReference>
<evidence type="ECO:0000256" key="11">
    <source>
        <dbReference type="ARBA" id="ARBA00022741"/>
    </source>
</evidence>
<comment type="catalytic activity">
    <reaction evidence="1">
        <text>(7,8-dihydropterin-6-yl)methyl diphosphate + 4-aminobenzoate = 7,8-dihydropteroate + diphosphate</text>
        <dbReference type="Rhea" id="RHEA:19949"/>
        <dbReference type="ChEBI" id="CHEBI:17836"/>
        <dbReference type="ChEBI" id="CHEBI:17839"/>
        <dbReference type="ChEBI" id="CHEBI:33019"/>
        <dbReference type="ChEBI" id="CHEBI:72950"/>
        <dbReference type="EC" id="2.5.1.15"/>
    </reaction>
</comment>
<gene>
    <name evidence="21" type="ORF">J4215_00385</name>
</gene>
<comment type="cofactor">
    <cofactor evidence="2">
        <name>Mg(2+)</name>
        <dbReference type="ChEBI" id="CHEBI:18420"/>
    </cofactor>
</comment>
<organism evidence="21 22">
    <name type="scientific">Candidatus Iainarchaeum sp</name>
    <dbReference type="NCBI Taxonomy" id="3101447"/>
    <lineage>
        <taxon>Archaea</taxon>
        <taxon>Candidatus Iainarchaeota</taxon>
        <taxon>Candidatus Iainarchaeia</taxon>
        <taxon>Candidatus Iainarchaeales</taxon>
        <taxon>Candidatus Iainarchaeaceae</taxon>
        <taxon>Candidatus Iainarchaeum</taxon>
    </lineage>
</organism>
<dbReference type="InterPro" id="IPR036615">
    <property type="entry name" value="Mur_ligase_C_dom_sf"/>
</dbReference>
<keyword evidence="10" id="KW-0479">Metal-binding</keyword>
<evidence type="ECO:0000313" key="21">
    <source>
        <dbReference type="EMBL" id="MBS3061021.1"/>
    </source>
</evidence>
<dbReference type="Proteomes" id="UP000675968">
    <property type="component" value="Unassembled WGS sequence"/>
</dbReference>
<evidence type="ECO:0000259" key="19">
    <source>
        <dbReference type="Pfam" id="PF02875"/>
    </source>
</evidence>
<dbReference type="Pfam" id="PF08245">
    <property type="entry name" value="Mur_ligase_M"/>
    <property type="match status" value="1"/>
</dbReference>
<evidence type="ECO:0000259" key="20">
    <source>
        <dbReference type="Pfam" id="PF08245"/>
    </source>
</evidence>
<comment type="caution">
    <text evidence="21">The sequence shown here is derived from an EMBL/GenBank/DDBJ whole genome shotgun (WGS) entry which is preliminary data.</text>
</comment>
<reference evidence="21" key="2">
    <citation type="submission" date="2021-05" db="EMBL/GenBank/DDBJ databases">
        <title>Protein family content uncovers lineage relationships and bacterial pathway maintenance mechanisms in DPANN archaea.</title>
        <authorList>
            <person name="Castelle C.J."/>
            <person name="Meheust R."/>
            <person name="Jaffe A.L."/>
            <person name="Seitz K."/>
            <person name="Gong X."/>
            <person name="Baker B.J."/>
            <person name="Banfield J.F."/>
        </authorList>
    </citation>
    <scope>NUCLEOTIDE SEQUENCE</scope>
    <source>
        <strain evidence="21">RIFCSPLOWO2_01_FULL_AR10_48_17</strain>
    </source>
</reference>
<dbReference type="PROSITE" id="PS01011">
    <property type="entry name" value="FOLYLPOLYGLU_SYNT_1"/>
    <property type="match status" value="1"/>
</dbReference>
<dbReference type="NCBIfam" id="TIGR01499">
    <property type="entry name" value="folC"/>
    <property type="match status" value="1"/>
</dbReference>
<evidence type="ECO:0000256" key="18">
    <source>
        <dbReference type="ARBA" id="ARBA00068433"/>
    </source>
</evidence>
<dbReference type="Gene3D" id="3.40.1190.10">
    <property type="entry name" value="Mur-like, catalytic domain"/>
    <property type="match status" value="1"/>
</dbReference>
<evidence type="ECO:0000256" key="7">
    <source>
        <dbReference type="ARBA" id="ARBA00012458"/>
    </source>
</evidence>
<evidence type="ECO:0000256" key="13">
    <source>
        <dbReference type="ARBA" id="ARBA00022842"/>
    </source>
</evidence>
<dbReference type="GO" id="GO:0046872">
    <property type="term" value="F:metal ion binding"/>
    <property type="evidence" value="ECO:0007669"/>
    <property type="project" value="UniProtKB-KW"/>
</dbReference>
<evidence type="ECO:0000256" key="12">
    <source>
        <dbReference type="ARBA" id="ARBA00022840"/>
    </source>
</evidence>
<comment type="similarity">
    <text evidence="6">In the C-terminal section; belongs to the DHPS family.</text>
</comment>
<keyword evidence="13" id="KW-0460">Magnesium</keyword>
<dbReference type="Pfam" id="PF02875">
    <property type="entry name" value="Mur_ligase_C"/>
    <property type="match status" value="1"/>
</dbReference>
<evidence type="ECO:0000313" key="22">
    <source>
        <dbReference type="Proteomes" id="UP000675968"/>
    </source>
</evidence>
<dbReference type="PANTHER" id="PTHR11136:SF0">
    <property type="entry name" value="DIHYDROFOLATE SYNTHETASE-RELATED"/>
    <property type="match status" value="1"/>
</dbReference>
<dbReference type="GO" id="GO:0008841">
    <property type="term" value="F:dihydrofolate synthase activity"/>
    <property type="evidence" value="ECO:0007669"/>
    <property type="project" value="TreeGrafter"/>
</dbReference>
<evidence type="ECO:0000256" key="16">
    <source>
        <dbReference type="ARBA" id="ARBA00057011"/>
    </source>
</evidence>
<name>A0A8T4L2P2_9ARCH</name>
<dbReference type="SUPFAM" id="SSF53623">
    <property type="entry name" value="MurD-like peptide ligases, catalytic domain"/>
    <property type="match status" value="1"/>
</dbReference>
<proteinExistence type="inferred from homology"/>
<evidence type="ECO:0000256" key="15">
    <source>
        <dbReference type="ARBA" id="ARBA00047493"/>
    </source>
</evidence>
<dbReference type="EC" id="6.3.2.17" evidence="8"/>
<keyword evidence="11" id="KW-0547">Nucleotide-binding</keyword>
<comment type="similarity">
    <text evidence="5">Belongs to the folylpolyglutamate synthase family.</text>
</comment>
<dbReference type="InterPro" id="IPR004101">
    <property type="entry name" value="Mur_ligase_C"/>
</dbReference>
<evidence type="ECO:0000256" key="2">
    <source>
        <dbReference type="ARBA" id="ARBA00001946"/>
    </source>
</evidence>
<evidence type="ECO:0000256" key="10">
    <source>
        <dbReference type="ARBA" id="ARBA00022723"/>
    </source>
</evidence>
<dbReference type="GO" id="GO:0005737">
    <property type="term" value="C:cytoplasm"/>
    <property type="evidence" value="ECO:0007669"/>
    <property type="project" value="TreeGrafter"/>
</dbReference>
<reference evidence="21" key="1">
    <citation type="submission" date="2021-03" db="EMBL/GenBank/DDBJ databases">
        <authorList>
            <person name="Jaffe A."/>
        </authorList>
    </citation>
    <scope>NUCLEOTIDE SEQUENCE</scope>
    <source>
        <strain evidence="21">RIFCSPLOWO2_01_FULL_AR10_48_17</strain>
    </source>
</reference>
<feature type="domain" description="Mur ligase C-terminal" evidence="19">
    <location>
        <begin position="295"/>
        <end position="414"/>
    </location>
</feature>
<dbReference type="PIRSF" id="PIRSF001563">
    <property type="entry name" value="Folylpolyglu_synth"/>
    <property type="match status" value="1"/>
</dbReference>
<evidence type="ECO:0000256" key="4">
    <source>
        <dbReference type="ARBA" id="ARBA00005150"/>
    </source>
</evidence>
<dbReference type="GO" id="GO:0046656">
    <property type="term" value="P:folic acid biosynthetic process"/>
    <property type="evidence" value="ECO:0007669"/>
    <property type="project" value="UniProtKB-KW"/>
</dbReference>
<comment type="catalytic activity">
    <reaction evidence="15">
        <text>(6S)-5,6,7,8-tetrahydrofolyl-(gamma-L-Glu)(n) + L-glutamate + ATP = (6S)-5,6,7,8-tetrahydrofolyl-(gamma-L-Glu)(n+1) + ADP + phosphate + H(+)</text>
        <dbReference type="Rhea" id="RHEA:10580"/>
        <dbReference type="Rhea" id="RHEA-COMP:14738"/>
        <dbReference type="Rhea" id="RHEA-COMP:14740"/>
        <dbReference type="ChEBI" id="CHEBI:15378"/>
        <dbReference type="ChEBI" id="CHEBI:29985"/>
        <dbReference type="ChEBI" id="CHEBI:30616"/>
        <dbReference type="ChEBI" id="CHEBI:43474"/>
        <dbReference type="ChEBI" id="CHEBI:141005"/>
        <dbReference type="ChEBI" id="CHEBI:456216"/>
        <dbReference type="EC" id="6.3.2.17"/>
    </reaction>
</comment>
<sequence>MNYEESLEYLSSLEAHGIKLGLQNMEIALTAFGNPEKKYSNILVAGTNGKGSTCAFLNRILIENKHKTGFYSSPHLVKYNERIQVNGKTISDKEFAELATKTRSVLETERLSATHFEFLTLMALGFFAQKKVEFGVLEVGMGGRLDATNAVPTVANAITNIGLDHQQYLGQSIRQIALEKAGIIKNNAPLVSCVANPELRTVFADLASAKEAQAFFLGKDFSATKKPFLDGLETMDFKGLGIDWKNLQLSLFGDHQLENASLALAIAAVLKQNKRIRLQENAVRKALKKTVWPARFQVLSQNPIVVADCCHNPDGARVFSAALKQRFPNQKFSFVIGVSSDKAANQMLSSLLPLAQNAFFCEARFRKTPTSDLFAVGKEFLPAFKIKEIPAVKDAVKEAIKNCRPTEVVCVCGSIFVVGEALELKWPKPKKGKK</sequence>
<dbReference type="FunFam" id="3.40.1190.10:FF:000011">
    <property type="entry name" value="Folylpolyglutamate synthase/dihydrofolate synthase"/>
    <property type="match status" value="1"/>
</dbReference>
<dbReference type="InterPro" id="IPR018109">
    <property type="entry name" value="Folylpolyglutamate_synth_CS"/>
</dbReference>